<dbReference type="AlphaFoldDB" id="A0A261T088"/>
<name>A0A261T088_9BORD</name>
<dbReference type="PIRSF" id="PIRSF030820">
    <property type="entry name" value="UCP030820"/>
    <property type="match status" value="1"/>
</dbReference>
<comment type="caution">
    <text evidence="1">The sequence shown here is derived from an EMBL/GenBank/DDBJ whole genome shotgun (WGS) entry which is preliminary data.</text>
</comment>
<evidence type="ECO:0000313" key="2">
    <source>
        <dbReference type="Proteomes" id="UP000216913"/>
    </source>
</evidence>
<dbReference type="Pfam" id="PF06073">
    <property type="entry name" value="DUF934"/>
    <property type="match status" value="1"/>
</dbReference>
<dbReference type="RefSeq" id="WP_094804466.1">
    <property type="nucleotide sequence ID" value="NZ_NEVP01000017.1"/>
</dbReference>
<gene>
    <name evidence="1" type="ORF">CAL25_23485</name>
</gene>
<evidence type="ECO:0000313" key="1">
    <source>
        <dbReference type="EMBL" id="OZI42672.1"/>
    </source>
</evidence>
<dbReference type="Proteomes" id="UP000216913">
    <property type="component" value="Unassembled WGS sequence"/>
</dbReference>
<dbReference type="InterPro" id="IPR008318">
    <property type="entry name" value="UCP030820"/>
</dbReference>
<reference evidence="1 2" key="1">
    <citation type="submission" date="2017-05" db="EMBL/GenBank/DDBJ databases">
        <title>Complete and WGS of Bordetella genogroups.</title>
        <authorList>
            <person name="Spilker T."/>
            <person name="LiPuma J."/>
        </authorList>
    </citation>
    <scope>NUCLEOTIDE SEQUENCE [LARGE SCALE GENOMIC DNA]</scope>
    <source>
        <strain evidence="1 2">AU10456</strain>
    </source>
</reference>
<dbReference type="EMBL" id="NEVP01000017">
    <property type="protein sequence ID" value="OZI42672.1"/>
    <property type="molecule type" value="Genomic_DNA"/>
</dbReference>
<keyword evidence="2" id="KW-1185">Reference proteome</keyword>
<protein>
    <recommendedName>
        <fullName evidence="3">Oxidoreductase</fullName>
    </recommendedName>
</protein>
<evidence type="ECO:0008006" key="3">
    <source>
        <dbReference type="Google" id="ProtNLM"/>
    </source>
</evidence>
<sequence length="174" mass="19207">MSEHTSAEARLIRAGHLQADTTRVFSAPEDAPDSLPADEPGWQVPLALWTAQRAALSARRHPVAVLLPPDTELSQLADENGNIDAAHIAFIAIDFPAYTDGRGYSIAQLLRRQYHWQGELRAVGDVMIDTVFYQARVGFDSFLVKPGHDPQAALEALRTFSVRYQQTYPVPQAA</sequence>
<accession>A0A261T088</accession>
<dbReference type="OrthoDB" id="9800421at2"/>
<proteinExistence type="predicted"/>
<organism evidence="1 2">
    <name type="scientific">Bordetella genomosp. 5</name>
    <dbReference type="NCBI Taxonomy" id="1395608"/>
    <lineage>
        <taxon>Bacteria</taxon>
        <taxon>Pseudomonadati</taxon>
        <taxon>Pseudomonadota</taxon>
        <taxon>Betaproteobacteria</taxon>
        <taxon>Burkholderiales</taxon>
        <taxon>Alcaligenaceae</taxon>
        <taxon>Bordetella</taxon>
    </lineage>
</organism>